<proteinExistence type="inferred from homology"/>
<evidence type="ECO:0000313" key="10">
    <source>
        <dbReference type="EMBL" id="EKO38469.1"/>
    </source>
</evidence>
<dbReference type="Gene3D" id="3.30.70.1350">
    <property type="entry name" value="Cation efflux protein, cytoplasmic domain"/>
    <property type="match status" value="3"/>
</dbReference>
<dbReference type="Gene3D" id="1.20.1510.10">
    <property type="entry name" value="Cation efflux protein transmembrane domain"/>
    <property type="match status" value="1"/>
</dbReference>
<sequence>MGISIVVDFTRSRMLLKMSKKHNSQALEADALHFSTDIWSSCVVIVGLLAIFIGEQLSVGSIWREWLFKADAIAALFVAAIVIHVSLKMGKKAIDALLDATPASASADIQLSIEALPGVLSLQQFRIRQSGPATFVDMVLHIPRLASLEEAHAVADEAENLVRLTIPNADTVVHIEPVSMNDSSVIEKVRSAAAKKGLGAHGIRAHQVRETLYLEMHVEVPEELNIKEAHDLVTSFEQGLYSEIPDVTSIVTHIEPVGDGAALRLSESLDSAWIVKEIMAVCDETPGIIDCHNVTILGDEEKPSVSFHCRINPATSVIYAHKITAAIEANMHLRIPGLDRIVIHLEPAEGHGND</sequence>
<dbReference type="InterPro" id="IPR050291">
    <property type="entry name" value="CDF_Transporter"/>
</dbReference>
<feature type="domain" description="Cation efflux protein transmembrane" evidence="8">
    <location>
        <begin position="2"/>
        <end position="98"/>
    </location>
</feature>
<dbReference type="AlphaFoldDB" id="K6GBJ7"/>
<feature type="transmembrane region" description="Helical" evidence="7">
    <location>
        <begin position="38"/>
        <end position="54"/>
    </location>
</feature>
<comment type="subcellular location">
    <subcellularLocation>
        <location evidence="1">Membrane</location>
        <topology evidence="1">Multi-pass membrane protein</topology>
    </subcellularLocation>
</comment>
<accession>K6GBJ7</accession>
<reference evidence="10 11" key="1">
    <citation type="submission" date="2012-07" db="EMBL/GenBank/DDBJ databases">
        <title>Draft genome sequence of Desulfovibrio magneticus str. Maddingley MBC34 obtained from a metagenomic sequence of a methanogenic enrichment isolated from coal-seam formation water in Victoria, Australia.</title>
        <authorList>
            <person name="Greenfield P."/>
            <person name="Hendry P."/>
            <person name="Li D."/>
            <person name="Rosewarne C.P."/>
            <person name="Tran-Dinh N."/>
            <person name="Elbourne L.D.H."/>
            <person name="Paulsen I.T."/>
            <person name="Midgley D.J."/>
        </authorList>
    </citation>
    <scope>NUCLEOTIDE SEQUENCE [LARGE SCALE GENOMIC DNA]</scope>
    <source>
        <strain evidence="11">Maddingley MBC34</strain>
    </source>
</reference>
<comment type="similarity">
    <text evidence="2">Belongs to the cation diffusion facilitator (CDF) transporter (TC 2.A.4) family.</text>
</comment>
<dbReference type="GO" id="GO:0006882">
    <property type="term" value="P:intracellular zinc ion homeostasis"/>
    <property type="evidence" value="ECO:0007669"/>
    <property type="project" value="TreeGrafter"/>
</dbReference>
<dbReference type="GO" id="GO:0015341">
    <property type="term" value="F:zinc efflux antiporter activity"/>
    <property type="evidence" value="ECO:0007669"/>
    <property type="project" value="TreeGrafter"/>
</dbReference>
<evidence type="ECO:0000256" key="5">
    <source>
        <dbReference type="ARBA" id="ARBA00022989"/>
    </source>
</evidence>
<evidence type="ECO:0000256" key="7">
    <source>
        <dbReference type="SAM" id="Phobius"/>
    </source>
</evidence>
<evidence type="ECO:0000259" key="9">
    <source>
        <dbReference type="Pfam" id="PF16916"/>
    </source>
</evidence>
<dbReference type="InterPro" id="IPR027470">
    <property type="entry name" value="Cation_efflux_CTD"/>
</dbReference>
<evidence type="ECO:0000313" key="11">
    <source>
        <dbReference type="Proteomes" id="UP000006272"/>
    </source>
</evidence>
<dbReference type="PANTHER" id="PTHR43840">
    <property type="entry name" value="MITOCHONDRIAL METAL TRANSPORTER 1-RELATED"/>
    <property type="match status" value="1"/>
</dbReference>
<feature type="domain" description="Cation efflux protein cytoplasmic" evidence="9">
    <location>
        <begin position="107"/>
        <end position="177"/>
    </location>
</feature>
<comment type="caution">
    <text evidence="10">The sequence shown here is derived from an EMBL/GenBank/DDBJ whole genome shotgun (WGS) entry which is preliminary data.</text>
</comment>
<dbReference type="InterPro" id="IPR036837">
    <property type="entry name" value="Cation_efflux_CTD_sf"/>
</dbReference>
<dbReference type="Pfam" id="PF01545">
    <property type="entry name" value="Cation_efflux"/>
    <property type="match status" value="1"/>
</dbReference>
<evidence type="ECO:0000256" key="2">
    <source>
        <dbReference type="ARBA" id="ARBA00008114"/>
    </source>
</evidence>
<keyword evidence="3" id="KW-0813">Transport</keyword>
<dbReference type="SUPFAM" id="SSF161111">
    <property type="entry name" value="Cation efflux protein transmembrane domain-like"/>
    <property type="match status" value="1"/>
</dbReference>
<dbReference type="InterPro" id="IPR002524">
    <property type="entry name" value="Cation_efflux"/>
</dbReference>
<evidence type="ECO:0000256" key="1">
    <source>
        <dbReference type="ARBA" id="ARBA00004141"/>
    </source>
</evidence>
<evidence type="ECO:0000256" key="3">
    <source>
        <dbReference type="ARBA" id="ARBA00022448"/>
    </source>
</evidence>
<evidence type="ECO:0000259" key="8">
    <source>
        <dbReference type="Pfam" id="PF01545"/>
    </source>
</evidence>
<dbReference type="SUPFAM" id="SSF160240">
    <property type="entry name" value="Cation efflux protein cytoplasmic domain-like"/>
    <property type="match status" value="3"/>
</dbReference>
<organism evidence="10 11">
    <name type="scientific">Solidesulfovibrio magneticus str. Maddingley MBC34</name>
    <dbReference type="NCBI Taxonomy" id="1206767"/>
    <lineage>
        <taxon>Bacteria</taxon>
        <taxon>Pseudomonadati</taxon>
        <taxon>Thermodesulfobacteriota</taxon>
        <taxon>Desulfovibrionia</taxon>
        <taxon>Desulfovibrionales</taxon>
        <taxon>Desulfovibrionaceae</taxon>
        <taxon>Solidesulfovibrio</taxon>
    </lineage>
</organism>
<dbReference type="GO" id="GO:0005886">
    <property type="term" value="C:plasma membrane"/>
    <property type="evidence" value="ECO:0007669"/>
    <property type="project" value="TreeGrafter"/>
</dbReference>
<dbReference type="NCBIfam" id="TIGR01297">
    <property type="entry name" value="CDF"/>
    <property type="match status" value="1"/>
</dbReference>
<evidence type="ECO:0000256" key="6">
    <source>
        <dbReference type="ARBA" id="ARBA00023136"/>
    </source>
</evidence>
<feature type="transmembrane region" description="Helical" evidence="7">
    <location>
        <begin position="66"/>
        <end position="87"/>
    </location>
</feature>
<dbReference type="PATRIC" id="fig|1206767.3.peg.2783"/>
<dbReference type="InterPro" id="IPR058533">
    <property type="entry name" value="Cation_efflux_TM"/>
</dbReference>
<keyword evidence="6 7" id="KW-0472">Membrane</keyword>
<protein>
    <submittedName>
        <fullName evidence="10">Cation diffusion facilitator family transporter</fullName>
    </submittedName>
</protein>
<keyword evidence="5 7" id="KW-1133">Transmembrane helix</keyword>
<dbReference type="Proteomes" id="UP000006272">
    <property type="component" value="Unassembled WGS sequence"/>
</dbReference>
<feature type="domain" description="Cation efflux protein cytoplasmic" evidence="9">
    <location>
        <begin position="275"/>
        <end position="347"/>
    </location>
</feature>
<dbReference type="Pfam" id="PF16916">
    <property type="entry name" value="ZT_dimer"/>
    <property type="match status" value="3"/>
</dbReference>
<keyword evidence="4 7" id="KW-0812">Transmembrane</keyword>
<dbReference type="PANTHER" id="PTHR43840:SF15">
    <property type="entry name" value="MITOCHONDRIAL METAL TRANSPORTER 1-RELATED"/>
    <property type="match status" value="1"/>
</dbReference>
<evidence type="ECO:0000256" key="4">
    <source>
        <dbReference type="ARBA" id="ARBA00022692"/>
    </source>
</evidence>
<dbReference type="GO" id="GO:0015093">
    <property type="term" value="F:ferrous iron transmembrane transporter activity"/>
    <property type="evidence" value="ECO:0007669"/>
    <property type="project" value="TreeGrafter"/>
</dbReference>
<gene>
    <name evidence="10" type="ORF">B193_2836</name>
</gene>
<name>K6GBJ7_9BACT</name>
<feature type="domain" description="Cation efflux protein cytoplasmic" evidence="9">
    <location>
        <begin position="195"/>
        <end position="256"/>
    </location>
</feature>
<dbReference type="InterPro" id="IPR027469">
    <property type="entry name" value="Cation_efflux_TMD_sf"/>
</dbReference>
<dbReference type="GO" id="GO:0015086">
    <property type="term" value="F:cadmium ion transmembrane transporter activity"/>
    <property type="evidence" value="ECO:0007669"/>
    <property type="project" value="TreeGrafter"/>
</dbReference>
<dbReference type="EMBL" id="ALAO01000245">
    <property type="protein sequence ID" value="EKO38469.1"/>
    <property type="molecule type" value="Genomic_DNA"/>
</dbReference>